<dbReference type="GeneID" id="9065071"/>
<gene>
    <name evidence="1" type="ORF">Pmar_PMAR015955</name>
</gene>
<evidence type="ECO:0000313" key="1">
    <source>
        <dbReference type="EMBL" id="EER06193.1"/>
    </source>
</evidence>
<dbReference type="EMBL" id="GG680765">
    <property type="protein sequence ID" value="EER06193.1"/>
    <property type="molecule type" value="Genomic_DNA"/>
</dbReference>
<keyword evidence="2" id="KW-1185">Reference proteome</keyword>
<evidence type="ECO:0000313" key="2">
    <source>
        <dbReference type="Proteomes" id="UP000007800"/>
    </source>
</evidence>
<dbReference type="InParanoid" id="C5LAR5"/>
<organism evidence="2">
    <name type="scientific">Perkinsus marinus (strain ATCC 50983 / TXsc)</name>
    <dbReference type="NCBI Taxonomy" id="423536"/>
    <lineage>
        <taxon>Eukaryota</taxon>
        <taxon>Sar</taxon>
        <taxon>Alveolata</taxon>
        <taxon>Perkinsozoa</taxon>
        <taxon>Perkinsea</taxon>
        <taxon>Perkinsida</taxon>
        <taxon>Perkinsidae</taxon>
        <taxon>Perkinsus</taxon>
    </lineage>
</organism>
<feature type="non-terminal residue" evidence="1">
    <location>
        <position position="1"/>
    </location>
</feature>
<dbReference type="AlphaFoldDB" id="C5LAR5"/>
<proteinExistence type="predicted"/>
<dbReference type="RefSeq" id="XP_002774377.1">
    <property type="nucleotide sequence ID" value="XM_002774331.1"/>
</dbReference>
<reference evidence="1 2" key="1">
    <citation type="submission" date="2008-07" db="EMBL/GenBank/DDBJ databases">
        <authorList>
            <person name="El-Sayed N."/>
            <person name="Caler E."/>
            <person name="Inman J."/>
            <person name="Amedeo P."/>
            <person name="Hass B."/>
            <person name="Wortman J."/>
        </authorList>
    </citation>
    <scope>NUCLEOTIDE SEQUENCE [LARGE SCALE GENOMIC DNA]</scope>
    <source>
        <strain evidence="2">ATCC 50983 / TXsc</strain>
    </source>
</reference>
<protein>
    <submittedName>
        <fullName evidence="1">Uncharacterized protein</fullName>
    </submittedName>
</protein>
<accession>C5LAR5</accession>
<dbReference type="Proteomes" id="UP000007800">
    <property type="component" value="Unassembled WGS sequence"/>
</dbReference>
<sequence>NSNPKGAAEATTGGVTAGGEHVVGLLLSLGSVSMALRKAVDAGSPDSIQRCISAVIDSAADVEMRNDLIRVCKEADLTQLEVWWLSRVIVGDRWRWE</sequence>
<name>C5LAR5_PERM5</name>